<keyword evidence="1" id="KW-1133">Transmembrane helix</keyword>
<evidence type="ECO:0000256" key="1">
    <source>
        <dbReference type="SAM" id="Phobius"/>
    </source>
</evidence>
<dbReference type="EMBL" id="JAVREV010000013">
    <property type="protein sequence ID" value="MDT0445397.1"/>
    <property type="molecule type" value="Genomic_DNA"/>
</dbReference>
<evidence type="ECO:0000313" key="4">
    <source>
        <dbReference type="Proteomes" id="UP001183615"/>
    </source>
</evidence>
<comment type="caution">
    <text evidence="3">The sequence shown here is derived from an EMBL/GenBank/DDBJ whole genome shotgun (WGS) entry which is preliminary data.</text>
</comment>
<accession>A0ABU2S8U6</accession>
<name>A0ABU2S8U6_9ACTN</name>
<dbReference type="InterPro" id="IPR028087">
    <property type="entry name" value="Tad_N"/>
</dbReference>
<proteinExistence type="predicted"/>
<protein>
    <submittedName>
        <fullName evidence="3">Flp pilus-assembly TadE/G-like family protein</fullName>
    </submittedName>
</protein>
<dbReference type="RefSeq" id="WP_311619603.1">
    <property type="nucleotide sequence ID" value="NZ_JAVREV010000013.1"/>
</dbReference>
<sequence length="124" mass="12146">MPRTAERRAAAGAGDRGSATVWAALCATLLCLVFAAVLALGQVTGARQRAAAAADLAALAAADVAPDGADAACALARRVAGAQGARLVRCHVGGEISDLTAEARAGPYSVRVRARAGPGDAAAP</sequence>
<evidence type="ECO:0000313" key="3">
    <source>
        <dbReference type="EMBL" id="MDT0445397.1"/>
    </source>
</evidence>
<keyword evidence="1" id="KW-0812">Transmembrane</keyword>
<feature type="transmembrane region" description="Helical" evidence="1">
    <location>
        <begin position="20"/>
        <end position="40"/>
    </location>
</feature>
<keyword evidence="4" id="KW-1185">Reference proteome</keyword>
<dbReference type="Proteomes" id="UP001183615">
    <property type="component" value="Unassembled WGS sequence"/>
</dbReference>
<dbReference type="Pfam" id="PF13400">
    <property type="entry name" value="Tad"/>
    <property type="match status" value="1"/>
</dbReference>
<feature type="domain" description="Putative Flp pilus-assembly TadG-like N-terminal" evidence="2">
    <location>
        <begin position="17"/>
        <end position="63"/>
    </location>
</feature>
<gene>
    <name evidence="3" type="ORF">RM779_22760</name>
</gene>
<dbReference type="InterPro" id="IPR021202">
    <property type="entry name" value="Rv3654c-like"/>
</dbReference>
<dbReference type="NCBIfam" id="TIGR03816">
    <property type="entry name" value="tadE_like_DECH"/>
    <property type="match status" value="1"/>
</dbReference>
<organism evidence="3 4">
    <name type="scientific">Streptomyces johnsoniae</name>
    <dbReference type="NCBI Taxonomy" id="3075532"/>
    <lineage>
        <taxon>Bacteria</taxon>
        <taxon>Bacillati</taxon>
        <taxon>Actinomycetota</taxon>
        <taxon>Actinomycetes</taxon>
        <taxon>Kitasatosporales</taxon>
        <taxon>Streptomycetaceae</taxon>
        <taxon>Streptomyces</taxon>
    </lineage>
</organism>
<evidence type="ECO:0000259" key="2">
    <source>
        <dbReference type="Pfam" id="PF13400"/>
    </source>
</evidence>
<reference evidence="4" key="1">
    <citation type="submission" date="2023-07" db="EMBL/GenBank/DDBJ databases">
        <title>30 novel species of actinomycetes from the DSMZ collection.</title>
        <authorList>
            <person name="Nouioui I."/>
        </authorList>
    </citation>
    <scope>NUCLEOTIDE SEQUENCE [LARGE SCALE GENOMIC DNA]</scope>
    <source>
        <strain evidence="4">DSM 41886</strain>
    </source>
</reference>
<keyword evidence="1" id="KW-0472">Membrane</keyword>